<evidence type="ECO:0000313" key="4">
    <source>
        <dbReference type="Proteomes" id="UP001064087"/>
    </source>
</evidence>
<name>A0ABY6DI83_9RHOB</name>
<geneLocation type="plasmid" evidence="3 4">
    <name>unnamed3</name>
</geneLocation>
<keyword evidence="4" id="KW-1185">Reference proteome</keyword>
<gene>
    <name evidence="3" type="ORF">N7U68_20585</name>
</gene>
<evidence type="ECO:0000256" key="2">
    <source>
        <dbReference type="SAM" id="Phobius"/>
    </source>
</evidence>
<reference evidence="3" key="1">
    <citation type="submission" date="2022-10" db="EMBL/GenBank/DDBJ databases">
        <title>Roseovarius pelagicus sp. nov., isolated from Arctic seawater.</title>
        <authorList>
            <person name="Hong Y.W."/>
            <person name="Hwang C.Y."/>
        </authorList>
    </citation>
    <scope>NUCLEOTIDE SEQUENCE</scope>
    <source>
        <strain evidence="3">HL-MP18</strain>
        <plasmid evidence="3">unnamed3</plasmid>
    </source>
</reference>
<feature type="transmembrane region" description="Helical" evidence="2">
    <location>
        <begin position="56"/>
        <end position="76"/>
    </location>
</feature>
<feature type="region of interest" description="Disordered" evidence="1">
    <location>
        <begin position="1"/>
        <end position="26"/>
    </location>
</feature>
<keyword evidence="2" id="KW-0472">Membrane</keyword>
<organism evidence="3 4">
    <name type="scientific">Roseovarius pelagicus</name>
    <dbReference type="NCBI Taxonomy" id="2980108"/>
    <lineage>
        <taxon>Bacteria</taxon>
        <taxon>Pseudomonadati</taxon>
        <taxon>Pseudomonadota</taxon>
        <taxon>Alphaproteobacteria</taxon>
        <taxon>Rhodobacterales</taxon>
        <taxon>Roseobacteraceae</taxon>
        <taxon>Roseovarius</taxon>
    </lineage>
</organism>
<sequence>MEHEKHSASEQPADSDPAQQPEPQQPFWKSRFGISLIIALIIAALLLGFEHRVHIFAGNGFLVLLLLGCGVMHLFMHGGHGGHGGGDKS</sequence>
<evidence type="ECO:0000313" key="3">
    <source>
        <dbReference type="EMBL" id="UXX85245.1"/>
    </source>
</evidence>
<proteinExistence type="predicted"/>
<dbReference type="InterPro" id="IPR021682">
    <property type="entry name" value="DUF2933"/>
</dbReference>
<evidence type="ECO:0000256" key="1">
    <source>
        <dbReference type="SAM" id="MobiDB-lite"/>
    </source>
</evidence>
<keyword evidence="2" id="KW-0812">Transmembrane</keyword>
<dbReference type="EMBL" id="CP106739">
    <property type="protein sequence ID" value="UXX85245.1"/>
    <property type="molecule type" value="Genomic_DNA"/>
</dbReference>
<feature type="compositionally biased region" description="Polar residues" evidence="1">
    <location>
        <begin position="9"/>
        <end position="22"/>
    </location>
</feature>
<dbReference type="RefSeq" id="WP_263049215.1">
    <property type="nucleotide sequence ID" value="NZ_CP106739.1"/>
</dbReference>
<dbReference type="Proteomes" id="UP001064087">
    <property type="component" value="Plasmid unnamed3"/>
</dbReference>
<keyword evidence="3" id="KW-0614">Plasmid</keyword>
<feature type="transmembrane region" description="Helical" evidence="2">
    <location>
        <begin position="32"/>
        <end position="49"/>
    </location>
</feature>
<accession>A0ABY6DI83</accession>
<keyword evidence="2" id="KW-1133">Transmembrane helix</keyword>
<protein>
    <submittedName>
        <fullName evidence="3">DUF2933 domain-containing protein</fullName>
    </submittedName>
</protein>
<dbReference type="Pfam" id="PF11666">
    <property type="entry name" value="DUF2933"/>
    <property type="match status" value="1"/>
</dbReference>